<name>A0AAU7J9P3_9HYPH</name>
<dbReference type="AlphaFoldDB" id="A0AAU7J9P3"/>
<evidence type="ECO:0000313" key="2">
    <source>
        <dbReference type="EMBL" id="XBO36854.1"/>
    </source>
</evidence>
<feature type="transmembrane region" description="Helical" evidence="1">
    <location>
        <begin position="26"/>
        <end position="47"/>
    </location>
</feature>
<feature type="transmembrane region" description="Helical" evidence="1">
    <location>
        <begin position="94"/>
        <end position="113"/>
    </location>
</feature>
<sequence length="143" mass="15198">MRAEQHRSQSLQEPGADRAGVPWDRALVTFMRLMAAVWVVKGLSYWLTILGVDPLGGATFEALSPAGRAVVIVFAVLDLVASVGLWLTSTWGGVMWLLAIMSHILVGSFAPVGPQALGIGMVVAEGAAVIVYIILSWLAARDV</sequence>
<feature type="transmembrane region" description="Helical" evidence="1">
    <location>
        <begin position="119"/>
        <end position="140"/>
    </location>
</feature>
<keyword evidence="1" id="KW-0812">Transmembrane</keyword>
<gene>
    <name evidence="2" type="ORF">ABEG18_13995</name>
</gene>
<dbReference type="EMBL" id="CP157484">
    <property type="protein sequence ID" value="XBO36854.1"/>
    <property type="molecule type" value="Genomic_DNA"/>
</dbReference>
<feature type="transmembrane region" description="Helical" evidence="1">
    <location>
        <begin position="67"/>
        <end position="87"/>
    </location>
</feature>
<dbReference type="Pfam" id="PF19660">
    <property type="entry name" value="DUF6163"/>
    <property type="match status" value="1"/>
</dbReference>
<organism evidence="2">
    <name type="scientific">Alsobacter sp. KACC 23698</name>
    <dbReference type="NCBI Taxonomy" id="3149229"/>
    <lineage>
        <taxon>Bacteria</taxon>
        <taxon>Pseudomonadati</taxon>
        <taxon>Pseudomonadota</taxon>
        <taxon>Alphaproteobacteria</taxon>
        <taxon>Hyphomicrobiales</taxon>
        <taxon>Alsobacteraceae</taxon>
        <taxon>Alsobacter</taxon>
    </lineage>
</organism>
<reference evidence="2" key="1">
    <citation type="submission" date="2024-05" db="EMBL/GenBank/DDBJ databases">
        <authorList>
            <person name="Kim S."/>
            <person name="Heo J."/>
            <person name="Choi H."/>
            <person name="Choi Y."/>
            <person name="Kwon S.-W."/>
            <person name="Kim Y."/>
        </authorList>
    </citation>
    <scope>NUCLEOTIDE SEQUENCE</scope>
    <source>
        <strain evidence="2">KACC 23698</strain>
    </source>
</reference>
<protein>
    <submittedName>
        <fullName evidence="2">DUF6163 family protein</fullName>
    </submittedName>
</protein>
<dbReference type="RefSeq" id="WP_406853670.1">
    <property type="nucleotide sequence ID" value="NZ_CP157484.1"/>
</dbReference>
<accession>A0AAU7J9P3</accession>
<keyword evidence="1" id="KW-0472">Membrane</keyword>
<proteinExistence type="predicted"/>
<keyword evidence="1" id="KW-1133">Transmembrane helix</keyword>
<evidence type="ECO:0000256" key="1">
    <source>
        <dbReference type="SAM" id="Phobius"/>
    </source>
</evidence>
<dbReference type="InterPro" id="IPR046161">
    <property type="entry name" value="DUF6163"/>
</dbReference>